<accession>A0ACB9H566</accession>
<proteinExistence type="predicted"/>
<reference evidence="2" key="1">
    <citation type="journal article" date="2022" name="Mol. Ecol. Resour.">
        <title>The genomes of chicory, endive, great burdock and yacon provide insights into Asteraceae palaeo-polyploidization history and plant inulin production.</title>
        <authorList>
            <person name="Fan W."/>
            <person name="Wang S."/>
            <person name="Wang H."/>
            <person name="Wang A."/>
            <person name="Jiang F."/>
            <person name="Liu H."/>
            <person name="Zhao H."/>
            <person name="Xu D."/>
            <person name="Zhang Y."/>
        </authorList>
    </citation>
    <scope>NUCLEOTIDE SEQUENCE [LARGE SCALE GENOMIC DNA]</scope>
    <source>
        <strain evidence="2">cv. Punajuju</strain>
    </source>
</reference>
<name>A0ACB9H566_CICIN</name>
<evidence type="ECO:0000313" key="1">
    <source>
        <dbReference type="EMBL" id="KAI3790656.1"/>
    </source>
</evidence>
<protein>
    <submittedName>
        <fullName evidence="1">Uncharacterized protein</fullName>
    </submittedName>
</protein>
<sequence length="66" mass="7215">MLTARVNSLASAVFRAPFSHAINHRLNVSTSLSIPLCSFSPCIKLQINSSSHLPRDKIPQLLSKIS</sequence>
<dbReference type="EMBL" id="CM042009">
    <property type="protein sequence ID" value="KAI3790656.1"/>
    <property type="molecule type" value="Genomic_DNA"/>
</dbReference>
<gene>
    <name evidence="1" type="ORF">L2E82_03866</name>
</gene>
<dbReference type="Proteomes" id="UP001055811">
    <property type="component" value="Linkage Group LG01"/>
</dbReference>
<comment type="caution">
    <text evidence="1">The sequence shown here is derived from an EMBL/GenBank/DDBJ whole genome shotgun (WGS) entry which is preliminary data.</text>
</comment>
<keyword evidence="2" id="KW-1185">Reference proteome</keyword>
<organism evidence="1 2">
    <name type="scientific">Cichorium intybus</name>
    <name type="common">Chicory</name>
    <dbReference type="NCBI Taxonomy" id="13427"/>
    <lineage>
        <taxon>Eukaryota</taxon>
        <taxon>Viridiplantae</taxon>
        <taxon>Streptophyta</taxon>
        <taxon>Embryophyta</taxon>
        <taxon>Tracheophyta</taxon>
        <taxon>Spermatophyta</taxon>
        <taxon>Magnoliopsida</taxon>
        <taxon>eudicotyledons</taxon>
        <taxon>Gunneridae</taxon>
        <taxon>Pentapetalae</taxon>
        <taxon>asterids</taxon>
        <taxon>campanulids</taxon>
        <taxon>Asterales</taxon>
        <taxon>Asteraceae</taxon>
        <taxon>Cichorioideae</taxon>
        <taxon>Cichorieae</taxon>
        <taxon>Cichoriinae</taxon>
        <taxon>Cichorium</taxon>
    </lineage>
</organism>
<evidence type="ECO:0000313" key="2">
    <source>
        <dbReference type="Proteomes" id="UP001055811"/>
    </source>
</evidence>
<reference evidence="1 2" key="2">
    <citation type="journal article" date="2022" name="Mol. Ecol. Resour.">
        <title>The genomes of chicory, endive, great burdock and yacon provide insights into Asteraceae paleo-polyploidization history and plant inulin production.</title>
        <authorList>
            <person name="Fan W."/>
            <person name="Wang S."/>
            <person name="Wang H."/>
            <person name="Wang A."/>
            <person name="Jiang F."/>
            <person name="Liu H."/>
            <person name="Zhao H."/>
            <person name="Xu D."/>
            <person name="Zhang Y."/>
        </authorList>
    </citation>
    <scope>NUCLEOTIDE SEQUENCE [LARGE SCALE GENOMIC DNA]</scope>
    <source>
        <strain evidence="2">cv. Punajuju</strain>
        <tissue evidence="1">Leaves</tissue>
    </source>
</reference>